<evidence type="ECO:0000256" key="2">
    <source>
        <dbReference type="ARBA" id="ARBA00009347"/>
    </source>
</evidence>
<dbReference type="Pfam" id="PF00441">
    <property type="entry name" value="Acyl-CoA_dh_1"/>
    <property type="match status" value="1"/>
</dbReference>
<evidence type="ECO:0000259" key="6">
    <source>
        <dbReference type="Pfam" id="PF00441"/>
    </source>
</evidence>
<evidence type="ECO:0000256" key="3">
    <source>
        <dbReference type="ARBA" id="ARBA00022630"/>
    </source>
</evidence>
<protein>
    <submittedName>
        <fullName evidence="8">Acyl-CoA/acyl-ACP dehydrogenase</fullName>
    </submittedName>
</protein>
<organism evidence="8 9">
    <name type="scientific">Frankia umida</name>
    <dbReference type="NCBI Taxonomy" id="573489"/>
    <lineage>
        <taxon>Bacteria</taxon>
        <taxon>Bacillati</taxon>
        <taxon>Actinomycetota</taxon>
        <taxon>Actinomycetes</taxon>
        <taxon>Frankiales</taxon>
        <taxon>Frankiaceae</taxon>
        <taxon>Frankia</taxon>
    </lineage>
</organism>
<accession>A0ABT0JUX5</accession>
<dbReference type="PANTHER" id="PTHR43884">
    <property type="entry name" value="ACYL-COA DEHYDROGENASE"/>
    <property type="match status" value="1"/>
</dbReference>
<keyword evidence="4" id="KW-0274">FAD</keyword>
<feature type="domain" description="Acyl-CoA dehydrogenase/oxidase N-terminal" evidence="7">
    <location>
        <begin position="6"/>
        <end position="118"/>
    </location>
</feature>
<dbReference type="PANTHER" id="PTHR43884:SF20">
    <property type="entry name" value="ACYL-COA DEHYDROGENASE FADE28"/>
    <property type="match status" value="1"/>
</dbReference>
<feature type="domain" description="Acyl-CoA dehydrogenase/oxidase C-terminal" evidence="6">
    <location>
        <begin position="231"/>
        <end position="367"/>
    </location>
</feature>
<sequence length="376" mass="39550">MNFAFTDEQNELRRMVHDFLDETSPETEVRRLAETSLGYDPDVWLRFAGELGLAGLAIPEEYGGAGYGFVELGIVLEEAGRALFGAPLLSSVVLAASTLLALGDKSANADYLPAIAAGTTTATLAFAPPSARLVDTDAVRVDATRDARGWTLTGTTSYVLDGHTADLLLVVARTGAGLSVFAVDGAAPGVARTPQQTVDQTRRQATIVLDAAAARLVGEEGEACAALAGVFDLATVALGAEQVGGAARVLEQAVEYAKIRVQFGRPIGSFQSIKHKLADLHLTVESARSAAYHALWVAAESPDELPEAASLVGGCCGDAFVTTARENIQVHGGIGFTWEHPAHLYFKRAHSSRLLFGTPAQHRQRLAGLVLAASTD</sequence>
<dbReference type="InterPro" id="IPR013786">
    <property type="entry name" value="AcylCoA_DH/ox_N"/>
</dbReference>
<name>A0ABT0JUX5_9ACTN</name>
<comment type="similarity">
    <text evidence="2">Belongs to the acyl-CoA dehydrogenase family.</text>
</comment>
<dbReference type="RefSeq" id="WP_248823787.1">
    <property type="nucleotide sequence ID" value="NZ_JALKFT010000004.1"/>
</dbReference>
<reference evidence="8 9" key="1">
    <citation type="submission" date="2022-04" db="EMBL/GenBank/DDBJ databases">
        <title>Genome diversity in the genus Frankia.</title>
        <authorList>
            <person name="Carlos-Shanley C."/>
            <person name="Hahn D."/>
        </authorList>
    </citation>
    <scope>NUCLEOTIDE SEQUENCE [LARGE SCALE GENOMIC DNA]</scope>
    <source>
        <strain evidence="8 9">Ag45/Mut15</strain>
    </source>
</reference>
<comment type="caution">
    <text evidence="8">The sequence shown here is derived from an EMBL/GenBank/DDBJ whole genome shotgun (WGS) entry which is preliminary data.</text>
</comment>
<evidence type="ECO:0000313" key="8">
    <source>
        <dbReference type="EMBL" id="MCK9875347.1"/>
    </source>
</evidence>
<dbReference type="Gene3D" id="2.40.110.10">
    <property type="entry name" value="Butyryl-CoA Dehydrogenase, subunit A, domain 2"/>
    <property type="match status" value="1"/>
</dbReference>
<proteinExistence type="inferred from homology"/>
<dbReference type="CDD" id="cd00567">
    <property type="entry name" value="ACAD"/>
    <property type="match status" value="1"/>
</dbReference>
<keyword evidence="9" id="KW-1185">Reference proteome</keyword>
<evidence type="ECO:0000256" key="4">
    <source>
        <dbReference type="ARBA" id="ARBA00022827"/>
    </source>
</evidence>
<dbReference type="SUPFAM" id="SSF56645">
    <property type="entry name" value="Acyl-CoA dehydrogenase NM domain-like"/>
    <property type="match status" value="1"/>
</dbReference>
<evidence type="ECO:0000256" key="1">
    <source>
        <dbReference type="ARBA" id="ARBA00001974"/>
    </source>
</evidence>
<dbReference type="EMBL" id="JALKFT010000004">
    <property type="protein sequence ID" value="MCK9875347.1"/>
    <property type="molecule type" value="Genomic_DNA"/>
</dbReference>
<dbReference type="InterPro" id="IPR009100">
    <property type="entry name" value="AcylCoA_DH/oxidase_NM_dom_sf"/>
</dbReference>
<dbReference type="SUPFAM" id="SSF47203">
    <property type="entry name" value="Acyl-CoA dehydrogenase C-terminal domain-like"/>
    <property type="match status" value="1"/>
</dbReference>
<dbReference type="InterPro" id="IPR009075">
    <property type="entry name" value="AcylCo_DH/oxidase_C"/>
</dbReference>
<dbReference type="Pfam" id="PF02771">
    <property type="entry name" value="Acyl-CoA_dh_N"/>
    <property type="match status" value="1"/>
</dbReference>
<dbReference type="Gene3D" id="1.20.140.10">
    <property type="entry name" value="Butyryl-CoA Dehydrogenase, subunit A, domain 3"/>
    <property type="match status" value="1"/>
</dbReference>
<evidence type="ECO:0000313" key="9">
    <source>
        <dbReference type="Proteomes" id="UP001201873"/>
    </source>
</evidence>
<dbReference type="InterPro" id="IPR037069">
    <property type="entry name" value="AcylCoA_DH/ox_N_sf"/>
</dbReference>
<dbReference type="Proteomes" id="UP001201873">
    <property type="component" value="Unassembled WGS sequence"/>
</dbReference>
<gene>
    <name evidence="8" type="ORF">MXD59_06050</name>
</gene>
<evidence type="ECO:0000256" key="5">
    <source>
        <dbReference type="ARBA" id="ARBA00023002"/>
    </source>
</evidence>
<keyword evidence="3" id="KW-0285">Flavoprotein</keyword>
<dbReference type="InterPro" id="IPR036250">
    <property type="entry name" value="AcylCo_DH-like_C"/>
</dbReference>
<dbReference type="InterPro" id="IPR046373">
    <property type="entry name" value="Acyl-CoA_Oxase/DH_mid-dom_sf"/>
</dbReference>
<dbReference type="Gene3D" id="1.10.540.10">
    <property type="entry name" value="Acyl-CoA dehydrogenase/oxidase, N-terminal domain"/>
    <property type="match status" value="1"/>
</dbReference>
<evidence type="ECO:0000259" key="7">
    <source>
        <dbReference type="Pfam" id="PF02771"/>
    </source>
</evidence>
<comment type="cofactor">
    <cofactor evidence="1">
        <name>FAD</name>
        <dbReference type="ChEBI" id="CHEBI:57692"/>
    </cofactor>
</comment>
<keyword evidence="5" id="KW-0560">Oxidoreductase</keyword>